<evidence type="ECO:0000313" key="2">
    <source>
        <dbReference type="EMBL" id="XBH05663.1"/>
    </source>
</evidence>
<organism evidence="2">
    <name type="scientific">Singulisphaera sp. Ch08</name>
    <dbReference type="NCBI Taxonomy" id="3120278"/>
    <lineage>
        <taxon>Bacteria</taxon>
        <taxon>Pseudomonadati</taxon>
        <taxon>Planctomycetota</taxon>
        <taxon>Planctomycetia</taxon>
        <taxon>Isosphaerales</taxon>
        <taxon>Isosphaeraceae</taxon>
        <taxon>Singulisphaera</taxon>
    </lineage>
</organism>
<proteinExistence type="predicted"/>
<dbReference type="AlphaFoldDB" id="A0AAU7CJN2"/>
<protein>
    <submittedName>
        <fullName evidence="2">Uncharacterized protein</fullName>
    </submittedName>
</protein>
<keyword evidence="1" id="KW-0472">Membrane</keyword>
<reference evidence="2" key="1">
    <citation type="submission" date="2024-05" db="EMBL/GenBank/DDBJ databases">
        <title>Planctomycetes of the genus Singulisphaera possess chitinolytic capabilities.</title>
        <authorList>
            <person name="Ivanova A."/>
        </authorList>
    </citation>
    <scope>NUCLEOTIDE SEQUENCE</scope>
    <source>
        <strain evidence="2">Ch08T</strain>
    </source>
</reference>
<gene>
    <name evidence="2" type="ORF">V5E97_06475</name>
</gene>
<dbReference type="RefSeq" id="WP_406698510.1">
    <property type="nucleotide sequence ID" value="NZ_CP155447.1"/>
</dbReference>
<name>A0AAU7CJN2_9BACT</name>
<keyword evidence="1" id="KW-1133">Transmembrane helix</keyword>
<accession>A0AAU7CJN2</accession>
<evidence type="ECO:0000256" key="1">
    <source>
        <dbReference type="SAM" id="Phobius"/>
    </source>
</evidence>
<keyword evidence="1" id="KW-0812">Transmembrane</keyword>
<sequence>MLEREVIERLDRIAVATEKAARRLWWIVLPVYLCVAALFFWLFVITLVGLRQHRYIGY</sequence>
<dbReference type="EMBL" id="CP155447">
    <property type="protein sequence ID" value="XBH05663.1"/>
    <property type="molecule type" value="Genomic_DNA"/>
</dbReference>
<feature type="transmembrane region" description="Helical" evidence="1">
    <location>
        <begin position="24"/>
        <end position="50"/>
    </location>
</feature>